<dbReference type="Proteomes" id="UP000013827">
    <property type="component" value="Unassembled WGS sequence"/>
</dbReference>
<dbReference type="PaxDb" id="2903-EOD04113"/>
<evidence type="ECO:0000313" key="2">
    <source>
        <dbReference type="Proteomes" id="UP000013827"/>
    </source>
</evidence>
<evidence type="ECO:0000313" key="1">
    <source>
        <dbReference type="EnsemblProtists" id="EOD04113"/>
    </source>
</evidence>
<protein>
    <submittedName>
        <fullName evidence="1">Uncharacterized protein</fullName>
    </submittedName>
</protein>
<dbReference type="EnsemblProtists" id="EOD37616">
    <property type="protein sequence ID" value="EOD37616"/>
    <property type="gene ID" value="EMIHUDRAFT_361999"/>
</dbReference>
<dbReference type="AlphaFoldDB" id="A0A0D3HYM8"/>
<dbReference type="GeneID" id="17282884"/>
<proteinExistence type="predicted"/>
<accession>A0A0D3HYM8</accession>
<keyword evidence="2" id="KW-1185">Reference proteome</keyword>
<dbReference type="EnsemblProtists" id="EOD04113">
    <property type="protein sequence ID" value="EOD04113"/>
    <property type="gene ID" value="EMIHUDRAFT_360476"/>
</dbReference>
<organism evidence="1 2">
    <name type="scientific">Emiliania huxleyi (strain CCMP1516)</name>
    <dbReference type="NCBI Taxonomy" id="280463"/>
    <lineage>
        <taxon>Eukaryota</taxon>
        <taxon>Haptista</taxon>
        <taxon>Haptophyta</taxon>
        <taxon>Prymnesiophyceae</taxon>
        <taxon>Isochrysidales</taxon>
        <taxon>Noelaerhabdaceae</taxon>
        <taxon>Emiliania</taxon>
    </lineage>
</organism>
<dbReference type="KEGG" id="ehx:EMIHUDRAFT_360476"/>
<dbReference type="RefSeq" id="XP_005790045.1">
    <property type="nucleotide sequence ID" value="XM_005789988.1"/>
</dbReference>
<reference evidence="2" key="1">
    <citation type="journal article" date="2013" name="Nature">
        <title>Pan genome of the phytoplankton Emiliania underpins its global distribution.</title>
        <authorList>
            <person name="Read B.A."/>
            <person name="Kegel J."/>
            <person name="Klute M.J."/>
            <person name="Kuo A."/>
            <person name="Lefebvre S.C."/>
            <person name="Maumus F."/>
            <person name="Mayer C."/>
            <person name="Miller J."/>
            <person name="Monier A."/>
            <person name="Salamov A."/>
            <person name="Young J."/>
            <person name="Aguilar M."/>
            <person name="Claverie J.M."/>
            <person name="Frickenhaus S."/>
            <person name="Gonzalez K."/>
            <person name="Herman E.K."/>
            <person name="Lin Y.C."/>
            <person name="Napier J."/>
            <person name="Ogata H."/>
            <person name="Sarno A.F."/>
            <person name="Shmutz J."/>
            <person name="Schroeder D."/>
            <person name="de Vargas C."/>
            <person name="Verret F."/>
            <person name="von Dassow P."/>
            <person name="Valentin K."/>
            <person name="Van de Peer Y."/>
            <person name="Wheeler G."/>
            <person name="Dacks J.B."/>
            <person name="Delwiche C.F."/>
            <person name="Dyhrman S.T."/>
            <person name="Glockner G."/>
            <person name="John U."/>
            <person name="Richards T."/>
            <person name="Worden A.Z."/>
            <person name="Zhang X."/>
            <person name="Grigoriev I.V."/>
            <person name="Allen A.E."/>
            <person name="Bidle K."/>
            <person name="Borodovsky M."/>
            <person name="Bowler C."/>
            <person name="Brownlee C."/>
            <person name="Cock J.M."/>
            <person name="Elias M."/>
            <person name="Gladyshev V.N."/>
            <person name="Groth M."/>
            <person name="Guda C."/>
            <person name="Hadaegh A."/>
            <person name="Iglesias-Rodriguez M.D."/>
            <person name="Jenkins J."/>
            <person name="Jones B.M."/>
            <person name="Lawson T."/>
            <person name="Leese F."/>
            <person name="Lindquist E."/>
            <person name="Lobanov A."/>
            <person name="Lomsadze A."/>
            <person name="Malik S.B."/>
            <person name="Marsh M.E."/>
            <person name="Mackinder L."/>
            <person name="Mock T."/>
            <person name="Mueller-Roeber B."/>
            <person name="Pagarete A."/>
            <person name="Parker M."/>
            <person name="Probert I."/>
            <person name="Quesneville H."/>
            <person name="Raines C."/>
            <person name="Rensing S.A."/>
            <person name="Riano-Pachon D.M."/>
            <person name="Richier S."/>
            <person name="Rokitta S."/>
            <person name="Shiraiwa Y."/>
            <person name="Soanes D.M."/>
            <person name="van der Giezen M."/>
            <person name="Wahlund T.M."/>
            <person name="Williams B."/>
            <person name="Wilson W."/>
            <person name="Wolfe G."/>
            <person name="Wurch L.L."/>
        </authorList>
    </citation>
    <scope>NUCLEOTIDE SEQUENCE</scope>
</reference>
<reference evidence="1" key="2">
    <citation type="submission" date="2024-10" db="UniProtKB">
        <authorList>
            <consortium name="EnsemblProtists"/>
        </authorList>
    </citation>
    <scope>IDENTIFICATION</scope>
</reference>
<sequence length="283" mass="29841">MTSASAQAVDARCADRCAALFAAVSACEREHAPAACKQPFQAWRSHCVTNSACNPSGRQIDPIKAERRCAALAKRVAVCEASITGQAQASVTADCRKQRSDYQRLCSSVVVHGEEPDAAERSRAITERYREAAAKQPPQQPQHRGGQLIVLLADWLAGGTAPARAAALAGEHPAAAILTLAALSACLVLRDGSLAVGAQRLMQAHTIPHLCCPSTSLSPAALNVASPASLNPLPCARKVRVYVQGIVVGSTVCVMGVAEALELSRRRGRMEHEEEHVEGASSR</sequence>
<dbReference type="GeneID" id="17250257"/>
<dbReference type="RefSeq" id="XP_005756542.1">
    <property type="nucleotide sequence ID" value="XM_005756485.1"/>
</dbReference>
<dbReference type="KEGG" id="ehx:EMIHUDRAFT_361999"/>
<name>A0A0D3HYM8_EMIH1</name>
<dbReference type="HOGENOM" id="CLU_984959_0_0_1"/>